<dbReference type="Gene3D" id="2.120.10.30">
    <property type="entry name" value="TolB, C-terminal domain"/>
    <property type="match status" value="2"/>
</dbReference>
<dbReference type="GO" id="GO:0004177">
    <property type="term" value="F:aminopeptidase activity"/>
    <property type="evidence" value="ECO:0007669"/>
    <property type="project" value="UniProtKB-KW"/>
</dbReference>
<dbReference type="Proteomes" id="UP000518605">
    <property type="component" value="Unassembled WGS sequence"/>
</dbReference>
<dbReference type="SUPFAM" id="SSF82171">
    <property type="entry name" value="DPP6 N-terminal domain-like"/>
    <property type="match status" value="1"/>
</dbReference>
<evidence type="ECO:0000313" key="3">
    <source>
        <dbReference type="Proteomes" id="UP000518605"/>
    </source>
</evidence>
<keyword evidence="2" id="KW-0031">Aminopeptidase</keyword>
<keyword evidence="2" id="KW-0378">Hydrolase</keyword>
<keyword evidence="2" id="KW-0645">Protease</keyword>
<dbReference type="InterPro" id="IPR011042">
    <property type="entry name" value="6-blade_b-propeller_TolB-like"/>
</dbReference>
<dbReference type="AlphaFoldDB" id="A0A7W5C8M8"/>
<keyword evidence="3" id="KW-1185">Reference proteome</keyword>
<name>A0A7W5C8M8_9BACL</name>
<gene>
    <name evidence="2" type="ORF">FHS16_002817</name>
</gene>
<protein>
    <submittedName>
        <fullName evidence="2">Dipeptidyl aminopeptidase/acylaminoacyl peptidase</fullName>
    </submittedName>
</protein>
<proteinExistence type="predicted"/>
<accession>A0A7W5C8M8</accession>
<organism evidence="2 3">
    <name type="scientific">Paenibacillus endophyticus</name>
    <dbReference type="NCBI Taxonomy" id="1294268"/>
    <lineage>
        <taxon>Bacteria</taxon>
        <taxon>Bacillati</taxon>
        <taxon>Bacillota</taxon>
        <taxon>Bacilli</taxon>
        <taxon>Bacillales</taxon>
        <taxon>Paenibacillaceae</taxon>
        <taxon>Paenibacillus</taxon>
    </lineage>
</organism>
<evidence type="ECO:0000313" key="2">
    <source>
        <dbReference type="EMBL" id="MBB3152760.1"/>
    </source>
</evidence>
<sequence>MHFLRMGIAVLMAFTLMAGGADYSGAARGTGQPVAAFVRDGGLWVKAGEKEKLLDKGPAIRNPSWSFNGKWLAYTKGADEKELWVLELRTARAALVHAEGGERFQWSPYDEKLAYLINGQLQYVDAKQPGTLLGKAEGIGNFSWLPSGKGFFASSRSELLPDGWTPITLYEIPLMALGQPAEYVTVHVLPKPSDDFFAVGTSAFKWSADGRWIAFLATPTASLSADSNTLCAVSADGVLFRTLDEMVRHEEWFEWSPTGDQLAYIAGIGREATSNKQLKVIAVSSERSAAYTPKGFVDGDFTWQGPAHIVVSRAKEKKAGVMEPASPVYPHLVSIELASGKQKQLTRPSKKQGQYDPARLKDALSWVNADQTEANVMLADDRGRRAVVWIKQIDIASSYYGQWGWPEVVSYYGRH</sequence>
<evidence type="ECO:0000256" key="1">
    <source>
        <dbReference type="SAM" id="SignalP"/>
    </source>
</evidence>
<feature type="signal peptide" evidence="1">
    <location>
        <begin position="1"/>
        <end position="18"/>
    </location>
</feature>
<dbReference type="RefSeq" id="WP_183563025.1">
    <property type="nucleotide sequence ID" value="NZ_CBCSLB010000006.1"/>
</dbReference>
<reference evidence="2 3" key="1">
    <citation type="submission" date="2020-08" db="EMBL/GenBank/DDBJ databases">
        <title>Genomic Encyclopedia of Type Strains, Phase III (KMG-III): the genomes of soil and plant-associated and newly described type strains.</title>
        <authorList>
            <person name="Whitman W."/>
        </authorList>
    </citation>
    <scope>NUCLEOTIDE SEQUENCE [LARGE SCALE GENOMIC DNA]</scope>
    <source>
        <strain evidence="2 3">CECT 8234</strain>
    </source>
</reference>
<dbReference type="EMBL" id="JACHXW010000007">
    <property type="protein sequence ID" value="MBB3152760.1"/>
    <property type="molecule type" value="Genomic_DNA"/>
</dbReference>
<keyword evidence="1" id="KW-0732">Signal</keyword>
<comment type="caution">
    <text evidence="2">The sequence shown here is derived from an EMBL/GenBank/DDBJ whole genome shotgun (WGS) entry which is preliminary data.</text>
</comment>
<feature type="chain" id="PRO_5039386789" evidence="1">
    <location>
        <begin position="19"/>
        <end position="415"/>
    </location>
</feature>